<protein>
    <submittedName>
        <fullName evidence="7">MerR family transcriptional regulator</fullName>
    </submittedName>
</protein>
<keyword evidence="2" id="KW-0238">DNA-binding</keyword>
<feature type="domain" description="HTH merR-type" evidence="6">
    <location>
        <begin position="3"/>
        <end position="72"/>
    </location>
</feature>
<dbReference type="PANTHER" id="PTHR30204">
    <property type="entry name" value="REDOX-CYCLING DRUG-SENSING TRANSCRIPTIONAL ACTIVATOR SOXR"/>
    <property type="match status" value="1"/>
</dbReference>
<keyword evidence="1" id="KW-0805">Transcription regulation</keyword>
<evidence type="ECO:0000259" key="6">
    <source>
        <dbReference type="PROSITE" id="PS50937"/>
    </source>
</evidence>
<dbReference type="SMART" id="SM00422">
    <property type="entry name" value="HTH_MERR"/>
    <property type="match status" value="1"/>
</dbReference>
<evidence type="ECO:0000256" key="5">
    <source>
        <dbReference type="SAM" id="Coils"/>
    </source>
</evidence>
<dbReference type="PROSITE" id="PS00552">
    <property type="entry name" value="HTH_MERR_1"/>
    <property type="match status" value="1"/>
</dbReference>
<dbReference type="Pfam" id="PF13411">
    <property type="entry name" value="MerR_1"/>
    <property type="match status" value="1"/>
</dbReference>
<dbReference type="Pfam" id="PF07739">
    <property type="entry name" value="TipAS"/>
    <property type="match status" value="1"/>
</dbReference>
<keyword evidence="4" id="KW-0804">Transcription</keyword>
<keyword evidence="8" id="KW-1185">Reference proteome</keyword>
<dbReference type="Gene3D" id="1.10.1660.10">
    <property type="match status" value="1"/>
</dbReference>
<reference evidence="7 8" key="1">
    <citation type="submission" date="2016-08" db="EMBL/GenBank/DDBJ databases">
        <title>Whole genome sequence of Mesorhizobium sp. strain UASWS1009 isolated from industrial sewage.</title>
        <authorList>
            <person name="Crovadore J."/>
            <person name="Calmin G."/>
            <person name="Chablais R."/>
            <person name="Cochard B."/>
            <person name="Lefort F."/>
        </authorList>
    </citation>
    <scope>NUCLEOTIDE SEQUENCE [LARGE SCALE GENOMIC DNA]</scope>
    <source>
        <strain evidence="7 8">UASWS1009</strain>
    </source>
</reference>
<dbReference type="PROSITE" id="PS50937">
    <property type="entry name" value="HTH_MERR_2"/>
    <property type="match status" value="1"/>
</dbReference>
<evidence type="ECO:0000256" key="1">
    <source>
        <dbReference type="ARBA" id="ARBA00023015"/>
    </source>
</evidence>
<feature type="coiled-coil region" evidence="5">
    <location>
        <begin position="78"/>
        <end position="112"/>
    </location>
</feature>
<dbReference type="RefSeq" id="WP_024925567.1">
    <property type="nucleotide sequence ID" value="NZ_MDEO01000025.1"/>
</dbReference>
<dbReference type="GO" id="GO:0003700">
    <property type="term" value="F:DNA-binding transcription factor activity"/>
    <property type="evidence" value="ECO:0007669"/>
    <property type="project" value="InterPro"/>
</dbReference>
<dbReference type="InterPro" id="IPR000551">
    <property type="entry name" value="MerR-type_HTH_dom"/>
</dbReference>
<dbReference type="Proteomes" id="UP000094412">
    <property type="component" value="Unassembled WGS sequence"/>
</dbReference>
<dbReference type="PRINTS" id="PR00040">
    <property type="entry name" value="HTHMERR"/>
</dbReference>
<dbReference type="PANTHER" id="PTHR30204:SF90">
    <property type="entry name" value="HTH-TYPE TRANSCRIPTIONAL ACTIVATOR MTA"/>
    <property type="match status" value="1"/>
</dbReference>
<accession>A0A1C2E8Y1</accession>
<sequence>MNTYTVSELAELAGISVRTLHHYDEIGLLRPARVGDNRYRYYGEEELLRLQQILIQRELGLSLGEIGAVLDDPGFDRLQSLVKQRERLEAEAKRYRRMLKTIDRTIAKLKGEKAMKDQDLYSGVVSPQKQAEYEAWLIERHGENVRAEIDANKIKTQSMPSDELVGLMQELKQIEDALAEAMREGAPPQARSLDPLIVRHRDWVAATWSKPCAPGAYANLADLYESHPDFVARYETIAKGFGAWLPAAMRAWARRQGEGC</sequence>
<dbReference type="CDD" id="cd01106">
    <property type="entry name" value="HTH_TipAL-Mta"/>
    <property type="match status" value="1"/>
</dbReference>
<evidence type="ECO:0000256" key="2">
    <source>
        <dbReference type="ARBA" id="ARBA00023125"/>
    </source>
</evidence>
<name>A0A1C2E8Y1_9HYPH</name>
<keyword evidence="3" id="KW-0010">Activator</keyword>
<comment type="caution">
    <text evidence="7">The sequence shown here is derived from an EMBL/GenBank/DDBJ whole genome shotgun (WGS) entry which is preliminary data.</text>
</comment>
<evidence type="ECO:0000313" key="8">
    <source>
        <dbReference type="Proteomes" id="UP000094412"/>
    </source>
</evidence>
<dbReference type="InterPro" id="IPR009061">
    <property type="entry name" value="DNA-bd_dom_put_sf"/>
</dbReference>
<proteinExistence type="predicted"/>
<dbReference type="AlphaFoldDB" id="A0A1C2E8Y1"/>
<evidence type="ECO:0000256" key="4">
    <source>
        <dbReference type="ARBA" id="ARBA00023163"/>
    </source>
</evidence>
<dbReference type="Gene3D" id="1.10.490.50">
    <property type="entry name" value="Antibiotic binding domain of TipA-like multidrug resistance regulators"/>
    <property type="match status" value="1"/>
</dbReference>
<dbReference type="GO" id="GO:0003677">
    <property type="term" value="F:DNA binding"/>
    <property type="evidence" value="ECO:0007669"/>
    <property type="project" value="UniProtKB-KW"/>
</dbReference>
<evidence type="ECO:0000256" key="3">
    <source>
        <dbReference type="ARBA" id="ARBA00023159"/>
    </source>
</evidence>
<keyword evidence="5" id="KW-0175">Coiled coil</keyword>
<dbReference type="EMBL" id="MDEO01000025">
    <property type="protein sequence ID" value="OCX23448.1"/>
    <property type="molecule type" value="Genomic_DNA"/>
</dbReference>
<gene>
    <name evidence="7" type="ORF">QV13_04430</name>
</gene>
<dbReference type="SUPFAM" id="SSF46955">
    <property type="entry name" value="Putative DNA-binding domain"/>
    <property type="match status" value="1"/>
</dbReference>
<dbReference type="STRING" id="1566387.QV13_04430"/>
<dbReference type="InterPro" id="IPR036244">
    <property type="entry name" value="TipA-like_antibiotic-bd"/>
</dbReference>
<evidence type="ECO:0000313" key="7">
    <source>
        <dbReference type="EMBL" id="OCX23448.1"/>
    </source>
</evidence>
<dbReference type="SUPFAM" id="SSF89082">
    <property type="entry name" value="Antibiotic binding domain of TipA-like multidrug resistance regulators"/>
    <property type="match status" value="1"/>
</dbReference>
<dbReference type="InterPro" id="IPR012925">
    <property type="entry name" value="TipAS_dom"/>
</dbReference>
<organism evidence="7 8">
    <name type="scientific">Mesorhizobium hungaricum</name>
    <dbReference type="NCBI Taxonomy" id="1566387"/>
    <lineage>
        <taxon>Bacteria</taxon>
        <taxon>Pseudomonadati</taxon>
        <taxon>Pseudomonadota</taxon>
        <taxon>Alphaproteobacteria</taxon>
        <taxon>Hyphomicrobiales</taxon>
        <taxon>Phyllobacteriaceae</taxon>
        <taxon>Mesorhizobium</taxon>
    </lineage>
</organism>
<dbReference type="OrthoDB" id="9802944at2"/>
<dbReference type="InterPro" id="IPR047057">
    <property type="entry name" value="MerR_fam"/>
</dbReference>